<evidence type="ECO:0000259" key="2">
    <source>
        <dbReference type="Pfam" id="PF01051"/>
    </source>
</evidence>
<dbReference type="InterPro" id="IPR000525">
    <property type="entry name" value="Initiator_Rep_WH1"/>
</dbReference>
<dbReference type="GO" id="GO:0006270">
    <property type="term" value="P:DNA replication initiation"/>
    <property type="evidence" value="ECO:0007669"/>
    <property type="project" value="InterPro"/>
</dbReference>
<dbReference type="Pfam" id="PF01051">
    <property type="entry name" value="Rep3_N"/>
    <property type="match status" value="1"/>
</dbReference>
<gene>
    <name evidence="3" type="ORF">HXW75_12070</name>
</gene>
<proteinExistence type="inferred from homology"/>
<sequence length="268" mass="31729">MSKPNNIWKNERNFDDESLKKQRYFFVAEHNDLISKARHDLTARELKIMDYVISKIKPDDEHFNLIVTSMYELSNVLDLKRNGRTYSQIANNLSSMRRKDVYIYNEEERSITMTGWFERAKVWENGKIELKVNEEFAPYLLKLKDKGNYTQHLLIDTVKLKSKYSILLYKLMRETQEKDNQTNGPVLVGSLKDFKEALGAPEKYNYGRLKDKILKPTIEEINLMIDDMDLHLYEKKQGRKVVLAKIRNEWSTTSDTQIPIHDWLDVSK</sequence>
<dbReference type="Pfam" id="PF21205">
    <property type="entry name" value="Rep3_C"/>
    <property type="match status" value="1"/>
</dbReference>
<dbReference type="Proteomes" id="UP001057280">
    <property type="component" value="Unassembled WGS sequence"/>
</dbReference>
<dbReference type="GO" id="GO:0003887">
    <property type="term" value="F:DNA-directed DNA polymerase activity"/>
    <property type="evidence" value="ECO:0007669"/>
    <property type="project" value="InterPro"/>
</dbReference>
<evidence type="ECO:0000256" key="1">
    <source>
        <dbReference type="ARBA" id="ARBA00038283"/>
    </source>
</evidence>
<dbReference type="RefSeq" id="WP_234770299.1">
    <property type="nucleotide sequence ID" value="NZ_JACACA010000068.1"/>
</dbReference>
<feature type="domain" description="Initiator Rep protein WH1" evidence="2">
    <location>
        <begin position="27"/>
        <end position="172"/>
    </location>
</feature>
<organism evidence="3 4">
    <name type="scientific">Tetragenococcus halophilus</name>
    <name type="common">Pediococcus halophilus</name>
    <dbReference type="NCBI Taxonomy" id="51669"/>
    <lineage>
        <taxon>Bacteria</taxon>
        <taxon>Bacillati</taxon>
        <taxon>Bacillota</taxon>
        <taxon>Bacilli</taxon>
        <taxon>Lactobacillales</taxon>
        <taxon>Enterococcaceae</taxon>
        <taxon>Tetragenococcus</taxon>
    </lineage>
</organism>
<evidence type="ECO:0000313" key="4">
    <source>
        <dbReference type="Proteomes" id="UP001057280"/>
    </source>
</evidence>
<dbReference type="Gene3D" id="1.10.10.10">
    <property type="entry name" value="Winged helix-like DNA-binding domain superfamily/Winged helix DNA-binding domain"/>
    <property type="match status" value="2"/>
</dbReference>
<comment type="caution">
    <text evidence="3">The sequence shown here is derived from an EMBL/GenBank/DDBJ whole genome shotgun (WGS) entry which is preliminary data.</text>
</comment>
<accession>A0AB35HTH0</accession>
<protein>
    <submittedName>
        <fullName evidence="3">Replication initiation protein</fullName>
    </submittedName>
</protein>
<dbReference type="InterPro" id="IPR036388">
    <property type="entry name" value="WH-like_DNA-bd_sf"/>
</dbReference>
<dbReference type="SUPFAM" id="SSF46785">
    <property type="entry name" value="Winged helix' DNA-binding domain"/>
    <property type="match status" value="2"/>
</dbReference>
<dbReference type="InterPro" id="IPR036390">
    <property type="entry name" value="WH_DNA-bd_sf"/>
</dbReference>
<dbReference type="AlphaFoldDB" id="A0AB35HTH0"/>
<reference evidence="3" key="2">
    <citation type="journal article" date="2021" name="BMC Microbiol.">
        <title>The diversity among the species Tetragenococcus halophilus including new isolates from a lupine seed fermentation.</title>
        <authorList>
            <person name="Link T."/>
            <person name="Vogel R.F."/>
            <person name="Ehrmann M.A."/>
        </authorList>
    </citation>
    <scope>NUCLEOTIDE SEQUENCE</scope>
    <source>
        <strain evidence="3">TMW 2.2257</strain>
    </source>
</reference>
<comment type="similarity">
    <text evidence="1">Belongs to the initiator RepB protein family.</text>
</comment>
<evidence type="ECO:0000313" key="3">
    <source>
        <dbReference type="EMBL" id="MCO8299174.1"/>
    </source>
</evidence>
<reference evidence="3" key="1">
    <citation type="submission" date="2020-06" db="EMBL/GenBank/DDBJ databases">
        <authorList>
            <person name="Link T."/>
            <person name="Ehrmann M."/>
        </authorList>
    </citation>
    <scope>NUCLEOTIDE SEQUENCE</scope>
    <source>
        <strain evidence="3">TMW 2.2257</strain>
    </source>
</reference>
<dbReference type="EMBL" id="JACACB010000058">
    <property type="protein sequence ID" value="MCO8299174.1"/>
    <property type="molecule type" value="Genomic_DNA"/>
</dbReference>
<name>A0AB35HTH0_TETHA</name>